<evidence type="ECO:0000256" key="2">
    <source>
        <dbReference type="ARBA" id="ARBA00022729"/>
    </source>
</evidence>
<dbReference type="SUPFAM" id="SSF52279">
    <property type="entry name" value="Beta-D-glucan exohydrolase, C-terminal domain"/>
    <property type="match status" value="1"/>
</dbReference>
<dbReference type="PANTHER" id="PTHR42721">
    <property type="entry name" value="SUGAR HYDROLASE-RELATED"/>
    <property type="match status" value="1"/>
</dbReference>
<dbReference type="InterPro" id="IPR036881">
    <property type="entry name" value="Glyco_hydro_3_C_sf"/>
</dbReference>
<dbReference type="Proteomes" id="UP000716322">
    <property type="component" value="Unassembled WGS sequence"/>
</dbReference>
<keyword evidence="8" id="KW-1185">Reference proteome</keyword>
<dbReference type="InterPro" id="IPR026891">
    <property type="entry name" value="Fn3-like"/>
</dbReference>
<dbReference type="InterPro" id="IPR044993">
    <property type="entry name" value="BXL"/>
</dbReference>
<dbReference type="EMBL" id="JAAQOM010000001">
    <property type="protein sequence ID" value="NIA52065.1"/>
    <property type="molecule type" value="Genomic_DNA"/>
</dbReference>
<keyword evidence="2 5" id="KW-0732">Signal</keyword>
<dbReference type="Gene3D" id="3.40.50.1700">
    <property type="entry name" value="Glycoside hydrolase family 3 C-terminal domain"/>
    <property type="match status" value="1"/>
</dbReference>
<dbReference type="InterPro" id="IPR013783">
    <property type="entry name" value="Ig-like_fold"/>
</dbReference>
<dbReference type="PRINTS" id="PR00133">
    <property type="entry name" value="GLHYDRLASE3"/>
</dbReference>
<dbReference type="InterPro" id="IPR002772">
    <property type="entry name" value="Glyco_hydro_3_C"/>
</dbReference>
<feature type="region of interest" description="Disordered" evidence="4">
    <location>
        <begin position="84"/>
        <end position="109"/>
    </location>
</feature>
<feature type="signal peptide" evidence="5">
    <location>
        <begin position="1"/>
        <end position="27"/>
    </location>
</feature>
<feature type="chain" id="PRO_5047386193" evidence="5">
    <location>
        <begin position="28"/>
        <end position="730"/>
    </location>
</feature>
<organism evidence="7 8">
    <name type="scientific">Telluria antibiotica</name>
    <dbReference type="NCBI Taxonomy" id="2717319"/>
    <lineage>
        <taxon>Bacteria</taxon>
        <taxon>Pseudomonadati</taxon>
        <taxon>Pseudomonadota</taxon>
        <taxon>Betaproteobacteria</taxon>
        <taxon>Burkholderiales</taxon>
        <taxon>Oxalobacteraceae</taxon>
        <taxon>Telluria group</taxon>
        <taxon>Telluria</taxon>
    </lineage>
</organism>
<evidence type="ECO:0000256" key="1">
    <source>
        <dbReference type="ARBA" id="ARBA00005336"/>
    </source>
</evidence>
<protein>
    <submittedName>
        <fullName evidence="7">Beta-glucosidase</fullName>
    </submittedName>
</protein>
<dbReference type="Gene3D" id="3.20.20.300">
    <property type="entry name" value="Glycoside hydrolase, family 3, N-terminal domain"/>
    <property type="match status" value="1"/>
</dbReference>
<evidence type="ECO:0000313" key="8">
    <source>
        <dbReference type="Proteomes" id="UP000716322"/>
    </source>
</evidence>
<dbReference type="SMART" id="SM01217">
    <property type="entry name" value="Fn3_like"/>
    <property type="match status" value="1"/>
</dbReference>
<dbReference type="InterPro" id="IPR001764">
    <property type="entry name" value="Glyco_hydro_3_N"/>
</dbReference>
<dbReference type="Pfam" id="PF00933">
    <property type="entry name" value="Glyco_hydro_3"/>
    <property type="match status" value="1"/>
</dbReference>
<gene>
    <name evidence="7" type="ORF">HAV22_00170</name>
</gene>
<proteinExistence type="inferred from homology"/>
<evidence type="ECO:0000313" key="7">
    <source>
        <dbReference type="EMBL" id="NIA52065.1"/>
    </source>
</evidence>
<dbReference type="InterPro" id="IPR017853">
    <property type="entry name" value="GH"/>
</dbReference>
<comment type="caution">
    <text evidence="7">The sequence shown here is derived from an EMBL/GenBank/DDBJ whole genome shotgun (WGS) entry which is preliminary data.</text>
</comment>
<sequence length="730" mass="78848">MQTNILAAAARAAVLATALGAGVAAHAATYPFQDPALPPQQRIANILSLMTPDEKIAALSPDSGVPRLGIPSFGATEGIHGLVQRGESTRQRERITTTQFPQPPGMGATWDPDLVRQAGAVQSTEARYITQSTKYKHPMLMQWGPQSDLARDPRWGRSEEVYGEDPFLVGTMATAYTRGIQGDDPKYWRGAALLKHFLANSNEDGRGNSSSNFDDRLFHEYYAAPFRMAFQDGGARALMAAYNAWNGTPMDVHPVLRSLVIKEWGADVISSDGGAISTLVKLYKRYPDQKEAAVAALKAGVNQYLDKYQDELRAALKDGTITVADLDEALARKFRTTIKLGLIDPPAGNPYAAIEDGPAPWDGAAHKAVSLRMALESIVLMKNDGHALPLAKDRIKRIAVIGPHADSVHWDWYGGIAPYTVTALQGIRAAAGPGVTVTYAPDDKDGAAVKAARAADVVIVVVGNDPTCGPNMAQEWTDAGTKRCADPGDGREGRDRESLALAQEGLVKQVLAANPRTVMVLVSSFPFTINWSEAHVPAIVQMAHASQDQGTALAQVLFGDYNPGGKLVATWPAAESQLPPMMDYDIRHGRTYMYFKGEPLFPFGHGLSYTTFKYTKLRTSAPALAADGTVGVDVDVTNTGKVAGDSVVELYAAWPKSRVERPRQALVGFQRVNLKPGETRTVRIPLAARRLAYWNTEAGRFDVEAVPVKLMVGESSADIKLTATLPVRPR</sequence>
<evidence type="ECO:0000256" key="3">
    <source>
        <dbReference type="ARBA" id="ARBA00022801"/>
    </source>
</evidence>
<evidence type="ECO:0000259" key="6">
    <source>
        <dbReference type="SMART" id="SM01217"/>
    </source>
</evidence>
<accession>A0ABX0P535</accession>
<evidence type="ECO:0000256" key="4">
    <source>
        <dbReference type="SAM" id="MobiDB-lite"/>
    </source>
</evidence>
<dbReference type="InterPro" id="IPR036962">
    <property type="entry name" value="Glyco_hydro_3_N_sf"/>
</dbReference>
<dbReference type="Pfam" id="PF14310">
    <property type="entry name" value="Fn3-like"/>
    <property type="match status" value="1"/>
</dbReference>
<comment type="similarity">
    <text evidence="1">Belongs to the glycosyl hydrolase 3 family.</text>
</comment>
<name>A0ABX0P535_9BURK</name>
<dbReference type="PANTHER" id="PTHR42721:SF3">
    <property type="entry name" value="BETA-D-XYLOSIDASE 5-RELATED"/>
    <property type="match status" value="1"/>
</dbReference>
<dbReference type="Pfam" id="PF01915">
    <property type="entry name" value="Glyco_hydro_3_C"/>
    <property type="match status" value="1"/>
</dbReference>
<evidence type="ECO:0000256" key="5">
    <source>
        <dbReference type="SAM" id="SignalP"/>
    </source>
</evidence>
<feature type="domain" description="Fibronectin type III-like" evidence="6">
    <location>
        <begin position="646"/>
        <end position="716"/>
    </location>
</feature>
<dbReference type="RefSeq" id="WP_166855312.1">
    <property type="nucleotide sequence ID" value="NZ_JAAQOM010000001.1"/>
</dbReference>
<dbReference type="SUPFAM" id="SSF51445">
    <property type="entry name" value="(Trans)glycosidases"/>
    <property type="match status" value="1"/>
</dbReference>
<reference evidence="7 8" key="1">
    <citation type="submission" date="2020-03" db="EMBL/GenBank/DDBJ databases">
        <title>Genome sequence of strain Massilia sp. TW-1.</title>
        <authorList>
            <person name="Chaudhary D.K."/>
        </authorList>
    </citation>
    <scope>NUCLEOTIDE SEQUENCE [LARGE SCALE GENOMIC DNA]</scope>
    <source>
        <strain evidence="7 8">TW-1</strain>
    </source>
</reference>
<keyword evidence="3" id="KW-0378">Hydrolase</keyword>
<dbReference type="Gene3D" id="2.60.40.10">
    <property type="entry name" value="Immunoglobulins"/>
    <property type="match status" value="1"/>
</dbReference>